<proteinExistence type="predicted"/>
<comment type="caution">
    <text evidence="1">The sequence shown here is derived from an EMBL/GenBank/DDBJ whole genome shotgun (WGS) entry which is preliminary data.</text>
</comment>
<accession>A0ABX1RUR1</accession>
<gene>
    <name evidence="1" type="ORF">HHX25_01815</name>
</gene>
<dbReference type="InterPro" id="IPR011055">
    <property type="entry name" value="Dup_hybrid_motif"/>
</dbReference>
<reference evidence="1 2" key="1">
    <citation type="submission" date="2020-04" db="EMBL/GenBank/DDBJ databases">
        <title>A Flavivirga sp. nov.</title>
        <authorList>
            <person name="Sun X."/>
        </authorList>
    </citation>
    <scope>NUCLEOTIDE SEQUENCE [LARGE SCALE GENOMIC DNA]</scope>
    <source>
        <strain evidence="1 2">Y03</strain>
    </source>
</reference>
<keyword evidence="2" id="KW-1185">Reference proteome</keyword>
<organism evidence="1 2">
    <name type="scientific">Flavivirga algicola</name>
    <dbReference type="NCBI Taxonomy" id="2729136"/>
    <lineage>
        <taxon>Bacteria</taxon>
        <taxon>Pseudomonadati</taxon>
        <taxon>Bacteroidota</taxon>
        <taxon>Flavobacteriia</taxon>
        <taxon>Flavobacteriales</taxon>
        <taxon>Flavobacteriaceae</taxon>
        <taxon>Flavivirga</taxon>
    </lineage>
</organism>
<dbReference type="RefSeq" id="WP_169669467.1">
    <property type="nucleotide sequence ID" value="NZ_JABBHF010000001.1"/>
</dbReference>
<sequence length="314" mass="36744">MKKKQIIIFLILLGISHNLTSQNKNITINIKRNSDNSVDFYYEKKLPGSFYISIEFTSLSNTYNKKYHTVVKNNSGRLFKLKPINKEQPINFSYKYSYIQGTPNPKVDKLFAYTLPFKKEKGITILESTNLNEVYFGSEKPSNWKSYVIDRTYADTVCSMRKGLVVKIVNEFNTDTLTQYSYKSKMNSILIEHSDGTFASYKGFKKNSFLVKLGQTVYPQSQLGILDAFNDSTYRLYFHIYYLINNDLNLKGKVSLKEQKSNNGFLTPYFYTTNGSEQLKHKNDYIIDFNEATFFQEFTKREKKKYLKNPENFN</sequence>
<evidence type="ECO:0000313" key="2">
    <source>
        <dbReference type="Proteomes" id="UP000746690"/>
    </source>
</evidence>
<dbReference type="EMBL" id="JABBHF010000001">
    <property type="protein sequence ID" value="NMH86229.1"/>
    <property type="molecule type" value="Genomic_DNA"/>
</dbReference>
<name>A0ABX1RUR1_9FLAO</name>
<protein>
    <recommendedName>
        <fullName evidence="3">Peptidase M23 domain-containing protein</fullName>
    </recommendedName>
</protein>
<evidence type="ECO:0008006" key="3">
    <source>
        <dbReference type="Google" id="ProtNLM"/>
    </source>
</evidence>
<evidence type="ECO:0000313" key="1">
    <source>
        <dbReference type="EMBL" id="NMH86229.1"/>
    </source>
</evidence>
<dbReference type="Gene3D" id="2.70.70.10">
    <property type="entry name" value="Glucose Permease (Domain IIA)"/>
    <property type="match status" value="1"/>
</dbReference>
<dbReference type="Proteomes" id="UP000746690">
    <property type="component" value="Unassembled WGS sequence"/>
</dbReference>